<evidence type="ECO:0000256" key="2">
    <source>
        <dbReference type="ARBA" id="ARBA00004613"/>
    </source>
</evidence>
<evidence type="ECO:0000259" key="13">
    <source>
        <dbReference type="PROSITE" id="PS50853"/>
    </source>
</evidence>
<dbReference type="InterPro" id="IPR036852">
    <property type="entry name" value="Peptidase_S8/S53_dom_sf"/>
</dbReference>
<keyword evidence="12" id="KW-0732">Signal</keyword>
<dbReference type="PROSITE" id="PS00137">
    <property type="entry name" value="SUBTILASE_HIS"/>
    <property type="match status" value="1"/>
</dbReference>
<dbReference type="InterPro" id="IPR037045">
    <property type="entry name" value="S8pro/Inhibitor_I9_sf"/>
</dbReference>
<keyword evidence="9" id="KW-0106">Calcium</keyword>
<dbReference type="InterPro" id="IPR050131">
    <property type="entry name" value="Peptidase_S8_subtilisin-like"/>
</dbReference>
<dbReference type="PROSITE" id="PS00138">
    <property type="entry name" value="SUBTILASE_SER"/>
    <property type="match status" value="1"/>
</dbReference>
<evidence type="ECO:0000256" key="11">
    <source>
        <dbReference type="RuleBase" id="RU003355"/>
    </source>
</evidence>
<proteinExistence type="inferred from homology"/>
<dbReference type="EMBL" id="JAUUTW010000026">
    <property type="protein sequence ID" value="MDP1453454.1"/>
    <property type="molecule type" value="Genomic_DNA"/>
</dbReference>
<evidence type="ECO:0000256" key="8">
    <source>
        <dbReference type="ARBA" id="ARBA00022825"/>
    </source>
</evidence>
<dbReference type="Pfam" id="PF00082">
    <property type="entry name" value="Peptidase_S8"/>
    <property type="match status" value="1"/>
</dbReference>
<feature type="signal peptide" evidence="12">
    <location>
        <begin position="1"/>
        <end position="33"/>
    </location>
</feature>
<dbReference type="CDD" id="cd07477">
    <property type="entry name" value="Peptidases_S8_Subtilisin_subset"/>
    <property type="match status" value="1"/>
</dbReference>
<dbReference type="InterPro" id="IPR013783">
    <property type="entry name" value="Ig-like_fold"/>
</dbReference>
<accession>A0AA90PCP8</accession>
<sequence length="471" mass="50621">MKNNKKKNRKMNLVNVMAVSALLLSIPVSTASAKAVDTVNVGGGKEKLIINFKDDVNEKEKSQIKKEGKIKRNLELINAVSMEINSEKVEQLKKNPNVKSIEPDIKLNIAQSIGYGQEGVNAPESWSSGLTGKGTKVAVIDSGVSTHLDLIVSGGQSFVDYTNSYADDNGHGTHVSGIISAENNDIGVVGVAPDSDIFALKAVDQYGSGYLSDIIEAIDWSVANNMDVINMSLVTTQASSALESAVNKAYQNGILVVAAAGNESSSVNYPAKYSSVIAVSATDENNKLAYFSNYGREVEVSAPGTNILSTSSLGDYENMSGTSMATPFVAGQLALLKELDPTYTAVQLREELHKNVLDLGTTGKDKFYGYGLIQAPVKSVNIEESEVVSTPITPSNFKATKVTNRYVTLNWDSIDNATYYQVTRDNVVVYKGSNLTFTDTSVSRYTTYLYKIVAGNESGISESVSITVKTR</sequence>
<dbReference type="PRINTS" id="PR00723">
    <property type="entry name" value="SUBTILISIN"/>
</dbReference>
<feature type="active site" description="Charge relay system" evidence="10">
    <location>
        <position position="171"/>
    </location>
</feature>
<dbReference type="GO" id="GO:0006508">
    <property type="term" value="P:proteolysis"/>
    <property type="evidence" value="ECO:0007669"/>
    <property type="project" value="UniProtKB-KW"/>
</dbReference>
<dbReference type="InterPro" id="IPR003961">
    <property type="entry name" value="FN3_dom"/>
</dbReference>
<dbReference type="InterPro" id="IPR034202">
    <property type="entry name" value="Subtilisin_Carlsberg-like"/>
</dbReference>
<dbReference type="InterPro" id="IPR015500">
    <property type="entry name" value="Peptidase_S8_subtilisin-rel"/>
</dbReference>
<dbReference type="Pfam" id="PF05922">
    <property type="entry name" value="Inhibitor_I9"/>
    <property type="match status" value="1"/>
</dbReference>
<keyword evidence="5 10" id="KW-0645">Protease</keyword>
<gene>
    <name evidence="14" type="ORF">Q8G36_21040</name>
</gene>
<evidence type="ECO:0000256" key="5">
    <source>
        <dbReference type="ARBA" id="ARBA00022670"/>
    </source>
</evidence>
<comment type="subcellular location">
    <subcellularLocation>
        <location evidence="2">Secreted</location>
    </subcellularLocation>
</comment>
<protein>
    <submittedName>
        <fullName evidence="14">S8 family serine peptidase</fullName>
    </submittedName>
</protein>
<dbReference type="InterPro" id="IPR022398">
    <property type="entry name" value="Peptidase_S8_His-AS"/>
</dbReference>
<feature type="active site" description="Charge relay system" evidence="10">
    <location>
        <position position="323"/>
    </location>
</feature>
<evidence type="ECO:0000313" key="14">
    <source>
        <dbReference type="EMBL" id="MDP1453454.1"/>
    </source>
</evidence>
<dbReference type="SUPFAM" id="SSF52743">
    <property type="entry name" value="Subtilisin-like"/>
    <property type="match status" value="1"/>
</dbReference>
<evidence type="ECO:0000256" key="9">
    <source>
        <dbReference type="ARBA" id="ARBA00022837"/>
    </source>
</evidence>
<keyword evidence="8 10" id="KW-0720">Serine protease</keyword>
<evidence type="ECO:0000256" key="6">
    <source>
        <dbReference type="ARBA" id="ARBA00022723"/>
    </source>
</evidence>
<comment type="cofactor">
    <cofactor evidence="1">
        <name>Ca(2+)</name>
        <dbReference type="ChEBI" id="CHEBI:29108"/>
    </cofactor>
</comment>
<evidence type="ECO:0000256" key="3">
    <source>
        <dbReference type="ARBA" id="ARBA00011073"/>
    </source>
</evidence>
<name>A0AA90PCP8_9BACI</name>
<feature type="chain" id="PRO_5041666755" evidence="12">
    <location>
        <begin position="34"/>
        <end position="471"/>
    </location>
</feature>
<dbReference type="Gene3D" id="3.40.50.200">
    <property type="entry name" value="Peptidase S8/S53 domain"/>
    <property type="match status" value="1"/>
</dbReference>
<evidence type="ECO:0000256" key="10">
    <source>
        <dbReference type="PROSITE-ProRule" id="PRU01240"/>
    </source>
</evidence>
<evidence type="ECO:0000256" key="4">
    <source>
        <dbReference type="ARBA" id="ARBA00022525"/>
    </source>
</evidence>
<dbReference type="InterPro" id="IPR036116">
    <property type="entry name" value="FN3_sf"/>
</dbReference>
<dbReference type="SMART" id="SM00060">
    <property type="entry name" value="FN3"/>
    <property type="match status" value="1"/>
</dbReference>
<reference evidence="14" key="1">
    <citation type="submission" date="2023-07" db="EMBL/GenBank/DDBJ databases">
        <title>Murine gut Bacillus species.</title>
        <authorList>
            <person name="Gutman E."/>
            <person name="Hashuel R."/>
            <person name="Litvak Y."/>
        </authorList>
    </citation>
    <scope>NUCLEOTIDE SEQUENCE</scope>
    <source>
        <strain evidence="14">RU293</strain>
    </source>
</reference>
<keyword evidence="4" id="KW-0964">Secreted</keyword>
<dbReference type="SUPFAM" id="SSF49265">
    <property type="entry name" value="Fibronectin type III"/>
    <property type="match status" value="1"/>
</dbReference>
<comment type="caution">
    <text evidence="14">The sequence shown here is derived from an EMBL/GenBank/DDBJ whole genome shotgun (WGS) entry which is preliminary data.</text>
</comment>
<evidence type="ECO:0000256" key="7">
    <source>
        <dbReference type="ARBA" id="ARBA00022801"/>
    </source>
</evidence>
<comment type="similarity">
    <text evidence="3 10 11">Belongs to the peptidase S8 family.</text>
</comment>
<dbReference type="Gene3D" id="2.60.40.10">
    <property type="entry name" value="Immunoglobulins"/>
    <property type="match status" value="1"/>
</dbReference>
<keyword evidence="6" id="KW-0479">Metal-binding</keyword>
<dbReference type="InterPro" id="IPR010259">
    <property type="entry name" value="S8pro/Inhibitor_I9"/>
</dbReference>
<dbReference type="PROSITE" id="PS00136">
    <property type="entry name" value="SUBTILASE_ASP"/>
    <property type="match status" value="1"/>
</dbReference>
<dbReference type="InterPro" id="IPR023828">
    <property type="entry name" value="Peptidase_S8_Ser-AS"/>
</dbReference>
<feature type="domain" description="Fibronectin type-III" evidence="13">
    <location>
        <begin position="393"/>
        <end position="471"/>
    </location>
</feature>
<evidence type="ECO:0000256" key="1">
    <source>
        <dbReference type="ARBA" id="ARBA00001913"/>
    </source>
</evidence>
<dbReference type="Gene3D" id="3.30.70.80">
    <property type="entry name" value="Peptidase S8 propeptide/proteinase inhibitor I9"/>
    <property type="match status" value="1"/>
</dbReference>
<dbReference type="GO" id="GO:0046872">
    <property type="term" value="F:metal ion binding"/>
    <property type="evidence" value="ECO:0007669"/>
    <property type="project" value="UniProtKB-KW"/>
</dbReference>
<dbReference type="InterPro" id="IPR023827">
    <property type="entry name" value="Peptidase_S8_Asp-AS"/>
</dbReference>
<dbReference type="InterPro" id="IPR000209">
    <property type="entry name" value="Peptidase_S8/S53_dom"/>
</dbReference>
<dbReference type="CDD" id="cd00063">
    <property type="entry name" value="FN3"/>
    <property type="match status" value="1"/>
</dbReference>
<keyword evidence="7 10" id="KW-0378">Hydrolase</keyword>
<organism evidence="14 15">
    <name type="scientific">Peribacillus frigoritolerans</name>
    <dbReference type="NCBI Taxonomy" id="450367"/>
    <lineage>
        <taxon>Bacteria</taxon>
        <taxon>Bacillati</taxon>
        <taxon>Bacillota</taxon>
        <taxon>Bacilli</taxon>
        <taxon>Bacillales</taxon>
        <taxon>Bacillaceae</taxon>
        <taxon>Peribacillus</taxon>
    </lineage>
</organism>
<dbReference type="PANTHER" id="PTHR43806:SF11">
    <property type="entry name" value="CEREVISIN-RELATED"/>
    <property type="match status" value="1"/>
</dbReference>
<evidence type="ECO:0000313" key="15">
    <source>
        <dbReference type="Proteomes" id="UP001178275"/>
    </source>
</evidence>
<dbReference type="GO" id="GO:0004252">
    <property type="term" value="F:serine-type endopeptidase activity"/>
    <property type="evidence" value="ECO:0007669"/>
    <property type="project" value="UniProtKB-UniRule"/>
</dbReference>
<dbReference type="RefSeq" id="WP_305161536.1">
    <property type="nucleotide sequence ID" value="NZ_JAUUTW010000026.1"/>
</dbReference>
<dbReference type="Proteomes" id="UP001178275">
    <property type="component" value="Unassembled WGS sequence"/>
</dbReference>
<dbReference type="PROSITE" id="PS50853">
    <property type="entry name" value="FN3"/>
    <property type="match status" value="1"/>
</dbReference>
<dbReference type="PANTHER" id="PTHR43806">
    <property type="entry name" value="PEPTIDASE S8"/>
    <property type="match status" value="1"/>
</dbReference>
<dbReference type="SUPFAM" id="SSF54897">
    <property type="entry name" value="Protease propeptides/inhibitors"/>
    <property type="match status" value="1"/>
</dbReference>
<dbReference type="AlphaFoldDB" id="A0AA90PCP8"/>
<evidence type="ECO:0000256" key="12">
    <source>
        <dbReference type="SAM" id="SignalP"/>
    </source>
</evidence>
<dbReference type="GO" id="GO:0005576">
    <property type="term" value="C:extracellular region"/>
    <property type="evidence" value="ECO:0007669"/>
    <property type="project" value="UniProtKB-SubCell"/>
</dbReference>
<dbReference type="PROSITE" id="PS51892">
    <property type="entry name" value="SUBTILASE"/>
    <property type="match status" value="1"/>
</dbReference>
<feature type="active site" description="Charge relay system" evidence="10">
    <location>
        <position position="141"/>
    </location>
</feature>